<evidence type="ECO:0008006" key="4">
    <source>
        <dbReference type="Google" id="ProtNLM"/>
    </source>
</evidence>
<name>E8N442_ANATU</name>
<keyword evidence="1" id="KW-1133">Transmembrane helix</keyword>
<feature type="transmembrane region" description="Helical" evidence="1">
    <location>
        <begin position="60"/>
        <end position="78"/>
    </location>
</feature>
<reference evidence="2 3" key="1">
    <citation type="submission" date="2010-12" db="EMBL/GenBank/DDBJ databases">
        <title>Whole genome sequence of Anaerolinea thermophila UNI-1.</title>
        <authorList>
            <person name="Narita-Yamada S."/>
            <person name="Kishi E."/>
            <person name="Watanabe Y."/>
            <person name="Takasaki K."/>
            <person name="Ankai A."/>
            <person name="Oguchi A."/>
            <person name="Fukui S."/>
            <person name="Takahashi M."/>
            <person name="Yashiro I."/>
            <person name="Hosoyama A."/>
            <person name="Sekiguchi Y."/>
            <person name="Hanada S."/>
            <person name="Fujita N."/>
        </authorList>
    </citation>
    <scope>NUCLEOTIDE SEQUENCE [LARGE SCALE GENOMIC DNA]</scope>
    <source>
        <strain evidence="3">DSM 14523 / JCM 11388 / NBRC 100420 / UNI-1</strain>
    </source>
</reference>
<feature type="transmembrane region" description="Helical" evidence="1">
    <location>
        <begin position="21"/>
        <end position="40"/>
    </location>
</feature>
<dbReference type="AlphaFoldDB" id="E8N442"/>
<accession>E8N442</accession>
<dbReference type="eggNOG" id="ENOG5033B21">
    <property type="taxonomic scope" value="Bacteria"/>
</dbReference>
<dbReference type="InParanoid" id="E8N442"/>
<evidence type="ECO:0000256" key="1">
    <source>
        <dbReference type="SAM" id="Phobius"/>
    </source>
</evidence>
<proteinExistence type="predicted"/>
<keyword evidence="1" id="KW-0812">Transmembrane</keyword>
<organism evidence="2 3">
    <name type="scientific">Anaerolinea thermophila (strain DSM 14523 / JCM 11388 / NBRC 100420 / UNI-1)</name>
    <dbReference type="NCBI Taxonomy" id="926569"/>
    <lineage>
        <taxon>Bacteria</taxon>
        <taxon>Bacillati</taxon>
        <taxon>Chloroflexota</taxon>
        <taxon>Anaerolineae</taxon>
        <taxon>Anaerolineales</taxon>
        <taxon>Anaerolineaceae</taxon>
        <taxon>Anaerolinea</taxon>
    </lineage>
</organism>
<dbReference type="EMBL" id="AP012029">
    <property type="protein sequence ID" value="BAJ63206.1"/>
    <property type="molecule type" value="Genomic_DNA"/>
</dbReference>
<dbReference type="OrthoDB" id="156395at2"/>
<dbReference type="STRING" id="926569.ANT_11720"/>
<dbReference type="Proteomes" id="UP000008922">
    <property type="component" value="Chromosome"/>
</dbReference>
<dbReference type="KEGG" id="atm:ANT_11720"/>
<dbReference type="RefSeq" id="WP_013559594.1">
    <property type="nucleotide sequence ID" value="NC_014960.1"/>
</dbReference>
<sequence length="244" mass="27868">MNVLRDEKKVQRNQKIGQYTSFVALAVLVGGFVLALNQIIASFKDPAIMTTPESERYLTLSYGAMFVGLILTQISLYFGNRFGKIPLDEAITSSLKGLDDRYHLYHYQGPVSHLLIGPSGIWLLVPFYQKGFITFEKNRYRQHGVSWLARLFGQESIGRPELDAEAALMDWDKFVKKTLSDEQLPQANVVLVFTHPDVQLDRMDNAPYPAVHVEKLKDFVRKRAKQQVFPPEQIQKIIEVLPSE</sequence>
<protein>
    <recommendedName>
        <fullName evidence="4">NERD domain-containing protein</fullName>
    </recommendedName>
</protein>
<gene>
    <name evidence="2" type="ordered locus">ANT_11720</name>
</gene>
<keyword evidence="3" id="KW-1185">Reference proteome</keyword>
<dbReference type="HOGENOM" id="CLU_1136216_0_0_0"/>
<keyword evidence="1" id="KW-0472">Membrane</keyword>
<evidence type="ECO:0000313" key="2">
    <source>
        <dbReference type="EMBL" id="BAJ63206.1"/>
    </source>
</evidence>
<evidence type="ECO:0000313" key="3">
    <source>
        <dbReference type="Proteomes" id="UP000008922"/>
    </source>
</evidence>